<keyword evidence="1" id="KW-1133">Transmembrane helix</keyword>
<proteinExistence type="predicted"/>
<comment type="caution">
    <text evidence="2">The sequence shown here is derived from an EMBL/GenBank/DDBJ whole genome shotgun (WGS) entry which is preliminary data.</text>
</comment>
<evidence type="ECO:0000313" key="3">
    <source>
        <dbReference type="Proteomes" id="UP001232584"/>
    </source>
</evidence>
<sequence length="211" mass="24972">MGDSKKNFTDENFSIYTNMVKYIRNLNMLEVHKREISQKLYNLHINLSNKNTNLEKYVVNPREFCDTICKDYIKNTPVYIVYLETVKKFSIVIAIMSLICDLFLKKTLVSKYFIYILIGTFFISMVLTYLKAYRSQKYGLEAEPLKYKILYNVSSLILIVPVFIWRNKILINGKISITLIGLFFVIMFFISSYIIKRSKLYIDKKISYKSI</sequence>
<gene>
    <name evidence="2" type="ORF">QOZ92_001806</name>
</gene>
<feature type="transmembrane region" description="Helical" evidence="1">
    <location>
        <begin position="89"/>
        <end position="106"/>
    </location>
</feature>
<dbReference type="Proteomes" id="UP001232584">
    <property type="component" value="Unassembled WGS sequence"/>
</dbReference>
<evidence type="ECO:0000256" key="1">
    <source>
        <dbReference type="SAM" id="Phobius"/>
    </source>
</evidence>
<accession>A0ABU0N0K6</accession>
<evidence type="ECO:0000313" key="2">
    <source>
        <dbReference type="EMBL" id="MDQ0556690.1"/>
    </source>
</evidence>
<name>A0ABU0N0K6_9FIRM</name>
<feature type="transmembrane region" description="Helical" evidence="1">
    <location>
        <begin position="175"/>
        <end position="195"/>
    </location>
</feature>
<keyword evidence="1" id="KW-0812">Transmembrane</keyword>
<protein>
    <submittedName>
        <fullName evidence="2">Preprotein translocase subunit SecG</fullName>
    </submittedName>
</protein>
<feature type="transmembrane region" description="Helical" evidence="1">
    <location>
        <begin position="150"/>
        <end position="169"/>
    </location>
</feature>
<organism evidence="2 3">
    <name type="scientific">Paraclostridium ghonii</name>
    <dbReference type="NCBI Taxonomy" id="29358"/>
    <lineage>
        <taxon>Bacteria</taxon>
        <taxon>Bacillati</taxon>
        <taxon>Bacillota</taxon>
        <taxon>Clostridia</taxon>
        <taxon>Peptostreptococcales</taxon>
        <taxon>Peptostreptococcaceae</taxon>
        <taxon>Paraclostridium</taxon>
    </lineage>
</organism>
<keyword evidence="3" id="KW-1185">Reference proteome</keyword>
<keyword evidence="1" id="KW-0472">Membrane</keyword>
<dbReference type="RefSeq" id="WP_307506424.1">
    <property type="nucleotide sequence ID" value="NZ_BAAACE010000005.1"/>
</dbReference>
<dbReference type="SUPFAM" id="SSF158560">
    <property type="entry name" value="BH3980-like"/>
    <property type="match status" value="1"/>
</dbReference>
<dbReference type="EMBL" id="JAUSWG010000007">
    <property type="protein sequence ID" value="MDQ0556690.1"/>
    <property type="molecule type" value="Genomic_DNA"/>
</dbReference>
<feature type="transmembrane region" description="Helical" evidence="1">
    <location>
        <begin position="112"/>
        <end position="130"/>
    </location>
</feature>
<reference evidence="2 3" key="1">
    <citation type="submission" date="2023-07" db="EMBL/GenBank/DDBJ databases">
        <title>Genomic Encyclopedia of Type Strains, Phase IV (KMG-IV): sequencing the most valuable type-strain genomes for metagenomic binning, comparative biology and taxonomic classification.</title>
        <authorList>
            <person name="Goeker M."/>
        </authorList>
    </citation>
    <scope>NUCLEOTIDE SEQUENCE [LARGE SCALE GENOMIC DNA]</scope>
    <source>
        <strain evidence="2 3">DSM 15049</strain>
    </source>
</reference>